<name>A0A2M7V803_9BACT</name>
<dbReference type="EMBL" id="PFPL01000070">
    <property type="protein sequence ID" value="PIZ94900.1"/>
    <property type="molecule type" value="Genomic_DNA"/>
</dbReference>
<comment type="cofactor">
    <cofactor evidence="1">
        <name>Mn(2+)</name>
        <dbReference type="ChEBI" id="CHEBI:29035"/>
    </cofactor>
</comment>
<dbReference type="Proteomes" id="UP000231453">
    <property type="component" value="Unassembled WGS sequence"/>
</dbReference>
<evidence type="ECO:0000256" key="10">
    <source>
        <dbReference type="ARBA" id="ARBA00060855"/>
    </source>
</evidence>
<dbReference type="GO" id="GO:0046872">
    <property type="term" value="F:metal ion binding"/>
    <property type="evidence" value="ECO:0007669"/>
    <property type="project" value="UniProtKB-KW"/>
</dbReference>
<comment type="subunit">
    <text evidence="11">Homodimer.</text>
</comment>
<comment type="caution">
    <text evidence="13">The sequence shown here is derived from an EMBL/GenBank/DDBJ whole genome shotgun (WGS) entry which is preliminary data.</text>
</comment>
<comment type="catalytic activity">
    <reaction evidence="9 11">
        <text>XTP + H2O = XDP + phosphate + H(+)</text>
        <dbReference type="Rhea" id="RHEA:28406"/>
        <dbReference type="ChEBI" id="CHEBI:15377"/>
        <dbReference type="ChEBI" id="CHEBI:15378"/>
        <dbReference type="ChEBI" id="CHEBI:43474"/>
        <dbReference type="ChEBI" id="CHEBI:59884"/>
        <dbReference type="ChEBI" id="CHEBI:61314"/>
        <dbReference type="EC" id="3.6.1.73"/>
    </reaction>
</comment>
<evidence type="ECO:0000256" key="11">
    <source>
        <dbReference type="HAMAP-Rule" id="MF_00648"/>
    </source>
</evidence>
<dbReference type="GO" id="GO:0009117">
    <property type="term" value="P:nucleotide metabolic process"/>
    <property type="evidence" value="ECO:0007669"/>
    <property type="project" value="UniProtKB-KW"/>
</dbReference>
<keyword evidence="6 11" id="KW-0546">Nucleotide metabolism</keyword>
<keyword evidence="5 11" id="KW-0460">Magnesium</keyword>
<evidence type="ECO:0000256" key="3">
    <source>
        <dbReference type="ARBA" id="ARBA00022741"/>
    </source>
</evidence>
<evidence type="ECO:0000256" key="1">
    <source>
        <dbReference type="ARBA" id="ARBA00001936"/>
    </source>
</evidence>
<accession>A0A2M7V803</accession>
<comment type="cofactor">
    <cofactor evidence="11">
        <name>Mg(2+)</name>
        <dbReference type="ChEBI" id="CHEBI:18420"/>
    </cofactor>
    <cofactor evidence="11">
        <name>Mn(2+)</name>
        <dbReference type="ChEBI" id="CHEBI:29035"/>
    </cofactor>
    <text evidence="11">Binds 1 divalent metal cation per subunit; can use either Mg(2+) or Mn(2+).</text>
</comment>
<proteinExistence type="inferred from homology"/>
<dbReference type="Gene3D" id="3.90.950.10">
    <property type="match status" value="1"/>
</dbReference>
<dbReference type="NCBIfam" id="NF003459">
    <property type="entry name" value="PRK05074.1"/>
    <property type="match status" value="1"/>
</dbReference>
<dbReference type="PANTHER" id="PTHR34699">
    <property type="match status" value="1"/>
</dbReference>
<feature type="binding site" evidence="11">
    <location>
        <position position="68"/>
    </location>
    <ligand>
        <name>Mg(2+)</name>
        <dbReference type="ChEBI" id="CHEBI:18420"/>
    </ligand>
</feature>
<protein>
    <recommendedName>
        <fullName evidence="11">Probable inosine/xanthosine triphosphatase</fullName>
        <shortName evidence="11">ITPase/XTPase</shortName>
        <ecNumber evidence="11">3.6.1.73</ecNumber>
    </recommendedName>
    <alternativeName>
        <fullName evidence="11">Non-canonical purine NTP phosphatase</fullName>
    </alternativeName>
    <alternativeName>
        <fullName evidence="11">Non-standard purine NTP phosphatase</fullName>
    </alternativeName>
    <alternativeName>
        <fullName evidence="11">Nucleoside-triphosphate phosphatase</fullName>
        <shortName evidence="11">NTPase</shortName>
    </alternativeName>
</protein>
<dbReference type="FunFam" id="3.90.950.10:FF:000002">
    <property type="entry name" value="Inosine/xanthosine triphosphatase"/>
    <property type="match status" value="1"/>
</dbReference>
<evidence type="ECO:0000256" key="6">
    <source>
        <dbReference type="ARBA" id="ARBA00023080"/>
    </source>
</evidence>
<feature type="binding site" evidence="11">
    <location>
        <begin position="68"/>
        <end position="69"/>
    </location>
    <ligand>
        <name>substrate</name>
    </ligand>
</feature>
<gene>
    <name evidence="13" type="ORF">COX80_05300</name>
</gene>
<evidence type="ECO:0000256" key="4">
    <source>
        <dbReference type="ARBA" id="ARBA00022801"/>
    </source>
</evidence>
<comment type="caution">
    <text evidence="11">Lacks conserved residue(s) required for the propagation of feature annotation.</text>
</comment>
<evidence type="ECO:0000256" key="8">
    <source>
        <dbReference type="ARBA" id="ARBA00048174"/>
    </source>
</evidence>
<dbReference type="EC" id="3.6.1.73" evidence="11"/>
<comment type="similarity">
    <text evidence="10 11">Belongs to the YjjX NTPase family.</text>
</comment>
<evidence type="ECO:0000259" key="12">
    <source>
        <dbReference type="Pfam" id="PF01931"/>
    </source>
</evidence>
<keyword evidence="3 11" id="KW-0547">Nucleotide-binding</keyword>
<sequence length="175" mass="19653">MKTVIIASKNPVKIEAVKIAFEKMFLQEKFEFIGESIPSGVSDQPMSDEETLQGATNRANNAQTQFPDADFWVGLEGGLEKIEDEMHSFAWAVVKSREKIGKGKACTFILPKKVTELIEQGYELSDADDIVFDRQNSKHQNGSVGILTHDVLTRTSFYIDMVTFALIPFKNPDLY</sequence>
<evidence type="ECO:0000313" key="13">
    <source>
        <dbReference type="EMBL" id="PIZ94900.1"/>
    </source>
</evidence>
<evidence type="ECO:0000313" key="14">
    <source>
        <dbReference type="Proteomes" id="UP000231453"/>
    </source>
</evidence>
<reference evidence="14" key="1">
    <citation type="submission" date="2017-09" db="EMBL/GenBank/DDBJ databases">
        <title>Depth-based differentiation of microbial function through sediment-hosted aquifers and enrichment of novel symbionts in the deep terrestrial subsurface.</title>
        <authorList>
            <person name="Probst A.J."/>
            <person name="Ladd B."/>
            <person name="Jarett J.K."/>
            <person name="Geller-Mcgrath D.E."/>
            <person name="Sieber C.M.K."/>
            <person name="Emerson J.B."/>
            <person name="Anantharaman K."/>
            <person name="Thomas B.C."/>
            <person name="Malmstrom R."/>
            <person name="Stieglmeier M."/>
            <person name="Klingl A."/>
            <person name="Woyke T."/>
            <person name="Ryan C.M."/>
            <person name="Banfield J.F."/>
        </authorList>
    </citation>
    <scope>NUCLEOTIDE SEQUENCE [LARGE SCALE GENOMIC DNA]</scope>
</reference>
<dbReference type="GO" id="GO:0006772">
    <property type="term" value="P:thiamine metabolic process"/>
    <property type="evidence" value="ECO:0007669"/>
    <property type="project" value="TreeGrafter"/>
</dbReference>
<evidence type="ECO:0000256" key="2">
    <source>
        <dbReference type="ARBA" id="ARBA00022723"/>
    </source>
</evidence>
<comment type="function">
    <text evidence="11">Phosphatase that hydrolyzes non-canonical purine nucleotides such as XTP and ITP to their respective diphosphate derivatives. Probably excludes non-canonical purines from DNA/RNA precursor pool, thus preventing their incorporation into DNA/RNA and avoiding chromosomal lesions.</text>
</comment>
<dbReference type="HAMAP" id="MF_00648">
    <property type="entry name" value="Non_canon_purine_NTPase_YjjX"/>
    <property type="match status" value="1"/>
</dbReference>
<dbReference type="PANTHER" id="PTHR34699:SF2">
    <property type="entry name" value="NON-CANONICAL PURINE NTP PHOSPHATASE_PRRC1 DOMAIN-CONTAINING PROTEIN"/>
    <property type="match status" value="1"/>
</dbReference>
<feature type="domain" description="Non-canonical purine NTP phosphatase/PRRC1" evidence="12">
    <location>
        <begin position="7"/>
        <end position="169"/>
    </location>
</feature>
<keyword evidence="2 11" id="KW-0479">Metal-binding</keyword>
<keyword evidence="4 11" id="KW-0378">Hydrolase</keyword>
<keyword evidence="7 11" id="KW-0464">Manganese</keyword>
<dbReference type="SUPFAM" id="SSF52972">
    <property type="entry name" value="ITPase-like"/>
    <property type="match status" value="1"/>
</dbReference>
<dbReference type="Pfam" id="PF01931">
    <property type="entry name" value="NTPase_I-T"/>
    <property type="match status" value="1"/>
</dbReference>
<dbReference type="AlphaFoldDB" id="A0A2M7V803"/>
<dbReference type="InterPro" id="IPR002786">
    <property type="entry name" value="Non_canon_purine_NTPase"/>
</dbReference>
<dbReference type="NCBIfam" id="TIGR00258">
    <property type="entry name" value="inosine/xanthosine triphosphatase"/>
    <property type="match status" value="1"/>
</dbReference>
<evidence type="ECO:0000256" key="9">
    <source>
        <dbReference type="ARBA" id="ARBA00048781"/>
    </source>
</evidence>
<dbReference type="GO" id="GO:0103023">
    <property type="term" value="F:ITPase activity"/>
    <property type="evidence" value="ECO:0007669"/>
    <property type="project" value="UniProtKB-EC"/>
</dbReference>
<comment type="catalytic activity">
    <reaction evidence="8 11">
        <text>ITP + H2O = IDP + phosphate + H(+)</text>
        <dbReference type="Rhea" id="RHEA:28330"/>
        <dbReference type="ChEBI" id="CHEBI:15377"/>
        <dbReference type="ChEBI" id="CHEBI:15378"/>
        <dbReference type="ChEBI" id="CHEBI:43474"/>
        <dbReference type="ChEBI" id="CHEBI:58280"/>
        <dbReference type="ChEBI" id="CHEBI:61402"/>
        <dbReference type="EC" id="3.6.1.73"/>
    </reaction>
</comment>
<evidence type="ECO:0000256" key="5">
    <source>
        <dbReference type="ARBA" id="ARBA00022842"/>
    </source>
</evidence>
<evidence type="ECO:0000256" key="7">
    <source>
        <dbReference type="ARBA" id="ARBA00023211"/>
    </source>
</evidence>
<organism evidence="13 14">
    <name type="scientific">Candidatus Magasanikbacteria bacterium CG_4_10_14_0_2_um_filter_33_14</name>
    <dbReference type="NCBI Taxonomy" id="1974636"/>
    <lineage>
        <taxon>Bacteria</taxon>
        <taxon>Candidatus Magasanikiibacteriota</taxon>
    </lineage>
</organism>
<dbReference type="InterPro" id="IPR029001">
    <property type="entry name" value="ITPase-like_fam"/>
</dbReference>
<dbReference type="GO" id="GO:0000166">
    <property type="term" value="F:nucleotide binding"/>
    <property type="evidence" value="ECO:0007669"/>
    <property type="project" value="UniProtKB-KW"/>
</dbReference>
<dbReference type="InterPro" id="IPR026533">
    <property type="entry name" value="NTPase/PRRC1"/>
</dbReference>
<dbReference type="InterPro" id="IPR050299">
    <property type="entry name" value="YjjX_NTPase"/>
</dbReference>